<dbReference type="EMBL" id="CAJNRD030001121">
    <property type="protein sequence ID" value="CAG5097883.1"/>
    <property type="molecule type" value="Genomic_DNA"/>
</dbReference>
<organism evidence="1 2">
    <name type="scientific">Cotesia congregata</name>
    <name type="common">Parasitoid wasp</name>
    <name type="synonym">Apanteles congregatus</name>
    <dbReference type="NCBI Taxonomy" id="51543"/>
    <lineage>
        <taxon>Eukaryota</taxon>
        <taxon>Metazoa</taxon>
        <taxon>Ecdysozoa</taxon>
        <taxon>Arthropoda</taxon>
        <taxon>Hexapoda</taxon>
        <taxon>Insecta</taxon>
        <taxon>Pterygota</taxon>
        <taxon>Neoptera</taxon>
        <taxon>Endopterygota</taxon>
        <taxon>Hymenoptera</taxon>
        <taxon>Apocrita</taxon>
        <taxon>Ichneumonoidea</taxon>
        <taxon>Braconidae</taxon>
        <taxon>Microgastrinae</taxon>
        <taxon>Cotesia</taxon>
    </lineage>
</organism>
<protein>
    <submittedName>
        <fullName evidence="1">Uncharacterized protein</fullName>
    </submittedName>
</protein>
<evidence type="ECO:0000313" key="2">
    <source>
        <dbReference type="Proteomes" id="UP000786811"/>
    </source>
</evidence>
<accession>A0A8J2MVI3</accession>
<dbReference type="AlphaFoldDB" id="A0A8J2MVI3"/>
<dbReference type="OrthoDB" id="6339926at2759"/>
<name>A0A8J2MVI3_COTCN</name>
<reference evidence="1" key="1">
    <citation type="submission" date="2021-04" db="EMBL/GenBank/DDBJ databases">
        <authorList>
            <person name="Chebbi M.A.C M."/>
        </authorList>
    </citation>
    <scope>NUCLEOTIDE SEQUENCE</scope>
</reference>
<comment type="caution">
    <text evidence="1">The sequence shown here is derived from an EMBL/GenBank/DDBJ whole genome shotgun (WGS) entry which is preliminary data.</text>
</comment>
<gene>
    <name evidence="1" type="ORF">HICCMSTLAB_LOCUS8925</name>
</gene>
<proteinExistence type="predicted"/>
<dbReference type="Proteomes" id="UP000786811">
    <property type="component" value="Unassembled WGS sequence"/>
</dbReference>
<evidence type="ECO:0000313" key="1">
    <source>
        <dbReference type="EMBL" id="CAG5097883.1"/>
    </source>
</evidence>
<keyword evidence="2" id="KW-1185">Reference proteome</keyword>
<sequence length="139" mass="15869">MVLSINWTTVEADEVPAFFLKIAKNIPRVGRSGRIDEYLLTKQSKNYPRANKVGEYSPVSNEYLSLTGGNDPEIHKRMVNYPAPGNIDSISWEHFPLAIEGPPELWRTLASYANDKYGTASDDIENEIWQRNKRKNVEN</sequence>